<organism evidence="3 4">
    <name type="scientific">Brevibacillus nitrificans</name>
    <dbReference type="NCBI Taxonomy" id="651560"/>
    <lineage>
        <taxon>Bacteria</taxon>
        <taxon>Bacillati</taxon>
        <taxon>Bacillota</taxon>
        <taxon>Bacilli</taxon>
        <taxon>Bacillales</taxon>
        <taxon>Paenibacillaceae</taxon>
        <taxon>Brevibacillus</taxon>
    </lineage>
</organism>
<protein>
    <submittedName>
        <fullName evidence="3">Amidohydrolase</fullName>
    </submittedName>
</protein>
<dbReference type="GO" id="GO:0016831">
    <property type="term" value="F:carboxy-lyase activity"/>
    <property type="evidence" value="ECO:0007669"/>
    <property type="project" value="InterPro"/>
</dbReference>
<evidence type="ECO:0000259" key="2">
    <source>
        <dbReference type="Pfam" id="PF04909"/>
    </source>
</evidence>
<accession>A0A3M8CZ23</accession>
<dbReference type="GO" id="GO:0005737">
    <property type="term" value="C:cytoplasm"/>
    <property type="evidence" value="ECO:0007669"/>
    <property type="project" value="TreeGrafter"/>
</dbReference>
<evidence type="ECO:0000313" key="3">
    <source>
        <dbReference type="EMBL" id="RNB80541.1"/>
    </source>
</evidence>
<evidence type="ECO:0000313" key="4">
    <source>
        <dbReference type="Proteomes" id="UP000269573"/>
    </source>
</evidence>
<dbReference type="Proteomes" id="UP000269573">
    <property type="component" value="Unassembled WGS sequence"/>
</dbReference>
<dbReference type="PANTHER" id="PTHR21240:SF28">
    <property type="entry name" value="ISO-OROTATE DECARBOXYLASE (EUROFUNG)"/>
    <property type="match status" value="1"/>
</dbReference>
<dbReference type="Pfam" id="PF04909">
    <property type="entry name" value="Amidohydro_2"/>
    <property type="match status" value="1"/>
</dbReference>
<dbReference type="InterPro" id="IPR032465">
    <property type="entry name" value="ACMSD"/>
</dbReference>
<evidence type="ECO:0000256" key="1">
    <source>
        <dbReference type="ARBA" id="ARBA00023239"/>
    </source>
</evidence>
<dbReference type="PANTHER" id="PTHR21240">
    <property type="entry name" value="2-AMINO-3-CARBOXYLMUCONATE-6-SEMIALDEHYDE DECARBOXYLASE"/>
    <property type="match status" value="1"/>
</dbReference>
<dbReference type="AlphaFoldDB" id="A0A3M8CZ23"/>
<dbReference type="EMBL" id="RHHU01000017">
    <property type="protein sequence ID" value="RNB80541.1"/>
    <property type="molecule type" value="Genomic_DNA"/>
</dbReference>
<dbReference type="GO" id="GO:0016787">
    <property type="term" value="F:hydrolase activity"/>
    <property type="evidence" value="ECO:0007669"/>
    <property type="project" value="UniProtKB-KW"/>
</dbReference>
<keyword evidence="1" id="KW-0456">Lyase</keyword>
<dbReference type="SUPFAM" id="SSF51556">
    <property type="entry name" value="Metallo-dependent hydrolases"/>
    <property type="match status" value="1"/>
</dbReference>
<keyword evidence="4" id="KW-1185">Reference proteome</keyword>
<name>A0A3M8CZ23_9BACL</name>
<dbReference type="Gene3D" id="3.20.20.140">
    <property type="entry name" value="Metal-dependent hydrolases"/>
    <property type="match status" value="1"/>
</dbReference>
<proteinExistence type="predicted"/>
<comment type="caution">
    <text evidence="3">The sequence shown here is derived from an EMBL/GenBank/DDBJ whole genome shotgun (WGS) entry which is preliminary data.</text>
</comment>
<dbReference type="RefSeq" id="WP_122926052.1">
    <property type="nucleotide sequence ID" value="NZ_RHHU01000017.1"/>
</dbReference>
<reference evidence="3 4" key="1">
    <citation type="submission" date="2018-10" db="EMBL/GenBank/DDBJ databases">
        <title>Phylogenomics of Brevibacillus.</title>
        <authorList>
            <person name="Dunlap C."/>
        </authorList>
    </citation>
    <scope>NUCLEOTIDE SEQUENCE [LARGE SCALE GENOMIC DNA]</scope>
    <source>
        <strain evidence="3 4">JCM 15774</strain>
    </source>
</reference>
<dbReference type="InterPro" id="IPR032466">
    <property type="entry name" value="Metal_Hydrolase"/>
</dbReference>
<sequence length="336" mass="37578">MIIDIHGHVVAPPELYAYQASLLASRGAHGRGKVNVSDEKLMNAVWGSRQGEKKTHIELLNEVGTDMQFVSPRPFHAMHSAKPEKIVHWYTEEANNLIARVCKLFPNRFLGIAGLPQNAEVSPKNAIPEMERCIKELGFVGVMLNPDPNEGVGTPPPGLGDEYWYPIYEKAVELDVPILIHSASCQSHRESYSLHFINEETIAVISLLNSKVFEVFPTLKIVISHAGGAVPYQIGRFMAGRYRTGAEPFEESIRKLYFDTCLYTKDSLELLFKTVGVDRCMFGTENPGTGSAINPNTGMYMDNTKPVIESIEWLSETDKKMIFSETAIKVYNLKRS</sequence>
<feature type="domain" description="Amidohydrolase-related" evidence="2">
    <location>
        <begin position="3"/>
        <end position="333"/>
    </location>
</feature>
<keyword evidence="3" id="KW-0378">Hydrolase</keyword>
<dbReference type="GO" id="GO:0019748">
    <property type="term" value="P:secondary metabolic process"/>
    <property type="evidence" value="ECO:0007669"/>
    <property type="project" value="TreeGrafter"/>
</dbReference>
<dbReference type="InterPro" id="IPR006680">
    <property type="entry name" value="Amidohydro-rel"/>
</dbReference>
<gene>
    <name evidence="3" type="ORF">EDM59_24755</name>
</gene>